<keyword evidence="1" id="KW-0472">Membrane</keyword>
<dbReference type="OrthoDB" id="5871844at2759"/>
<evidence type="ECO:0000256" key="1">
    <source>
        <dbReference type="SAM" id="Phobius"/>
    </source>
</evidence>
<keyword evidence="1" id="KW-0812">Transmembrane</keyword>
<dbReference type="Proteomes" id="UP000270094">
    <property type="component" value="Unassembled WGS sequence"/>
</dbReference>
<sequence length="131" mass="15102">MLYDQGELVVPLLKTVVDLKKVVPFDQRSFGFKGLGSQYQIEKKWKKEIEAPTTALFQEKRENHLMESELPTNAEVLFVMPFFLILICLFCAVGFFNICRDDMMDELHASGIDVIRSEEGGVKQAPREHEY</sequence>
<protein>
    <submittedName>
        <fullName evidence="2">Uncharacterized protein</fullName>
    </submittedName>
</protein>
<keyword evidence="1" id="KW-1133">Transmembrane helix</keyword>
<evidence type="ECO:0000313" key="3">
    <source>
        <dbReference type="Proteomes" id="UP000270094"/>
    </source>
</evidence>
<reference evidence="2 3" key="1">
    <citation type="submission" date="2018-11" db="EMBL/GenBank/DDBJ databases">
        <authorList>
            <consortium name="Pathogen Informatics"/>
        </authorList>
    </citation>
    <scope>NUCLEOTIDE SEQUENCE [LARGE SCALE GENOMIC DNA]</scope>
</reference>
<gene>
    <name evidence="2" type="ORF">SVUK_LOCUS5656</name>
</gene>
<name>A0A3P7KSX8_STRVU</name>
<proteinExistence type="predicted"/>
<dbReference type="AlphaFoldDB" id="A0A3P7KSX8"/>
<dbReference type="EMBL" id="UYYB01017050">
    <property type="protein sequence ID" value="VDM70658.1"/>
    <property type="molecule type" value="Genomic_DNA"/>
</dbReference>
<keyword evidence="3" id="KW-1185">Reference proteome</keyword>
<organism evidence="2 3">
    <name type="scientific">Strongylus vulgaris</name>
    <name type="common">Blood worm</name>
    <dbReference type="NCBI Taxonomy" id="40348"/>
    <lineage>
        <taxon>Eukaryota</taxon>
        <taxon>Metazoa</taxon>
        <taxon>Ecdysozoa</taxon>
        <taxon>Nematoda</taxon>
        <taxon>Chromadorea</taxon>
        <taxon>Rhabditida</taxon>
        <taxon>Rhabditina</taxon>
        <taxon>Rhabditomorpha</taxon>
        <taxon>Strongyloidea</taxon>
        <taxon>Strongylidae</taxon>
        <taxon>Strongylus</taxon>
    </lineage>
</organism>
<feature type="transmembrane region" description="Helical" evidence="1">
    <location>
        <begin position="76"/>
        <end position="98"/>
    </location>
</feature>
<accession>A0A3P7KSX8</accession>
<evidence type="ECO:0000313" key="2">
    <source>
        <dbReference type="EMBL" id="VDM70658.1"/>
    </source>
</evidence>